<keyword evidence="3 6" id="KW-0560">Oxidoreductase</keyword>
<gene>
    <name evidence="6" type="ORF">MGWOODY_Clf2646</name>
</gene>
<dbReference type="EMBL" id="FAXA01000248">
    <property type="protein sequence ID" value="CUV05086.1"/>
    <property type="molecule type" value="Genomic_DNA"/>
</dbReference>
<protein>
    <submittedName>
        <fullName evidence="6">Luciferase-like monooxygenase</fullName>
        <ecNumber evidence="6">1.14.-.-</ecNumber>
    </submittedName>
</protein>
<dbReference type="InterPro" id="IPR011251">
    <property type="entry name" value="Luciferase-like_dom"/>
</dbReference>
<name>A0A170QBG9_9ZZZZ</name>
<keyword evidence="1" id="KW-0285">Flavoprotein</keyword>
<reference evidence="6" key="1">
    <citation type="submission" date="2015-10" db="EMBL/GenBank/DDBJ databases">
        <authorList>
            <person name="Gilbert D.G."/>
        </authorList>
    </citation>
    <scope>NUCLEOTIDE SEQUENCE</scope>
</reference>
<evidence type="ECO:0000256" key="4">
    <source>
        <dbReference type="ARBA" id="ARBA00023033"/>
    </source>
</evidence>
<evidence type="ECO:0000256" key="1">
    <source>
        <dbReference type="ARBA" id="ARBA00022630"/>
    </source>
</evidence>
<keyword evidence="4 6" id="KW-0503">Monooxygenase</keyword>
<evidence type="ECO:0000313" key="6">
    <source>
        <dbReference type="EMBL" id="CUV05086.1"/>
    </source>
</evidence>
<evidence type="ECO:0000256" key="3">
    <source>
        <dbReference type="ARBA" id="ARBA00023002"/>
    </source>
</evidence>
<evidence type="ECO:0000256" key="2">
    <source>
        <dbReference type="ARBA" id="ARBA00022643"/>
    </source>
</evidence>
<dbReference type="GO" id="GO:0046306">
    <property type="term" value="P:alkanesulfonate catabolic process"/>
    <property type="evidence" value="ECO:0007669"/>
    <property type="project" value="TreeGrafter"/>
</dbReference>
<dbReference type="PANTHER" id="PTHR42847">
    <property type="entry name" value="ALKANESULFONATE MONOOXYGENASE"/>
    <property type="match status" value="1"/>
</dbReference>
<feature type="domain" description="Luciferase-like" evidence="5">
    <location>
        <begin position="17"/>
        <end position="303"/>
    </location>
</feature>
<organism evidence="6">
    <name type="scientific">hydrothermal vent metagenome</name>
    <dbReference type="NCBI Taxonomy" id="652676"/>
    <lineage>
        <taxon>unclassified sequences</taxon>
        <taxon>metagenomes</taxon>
        <taxon>ecological metagenomes</taxon>
    </lineage>
</organism>
<dbReference type="AlphaFoldDB" id="A0A170QBG9"/>
<dbReference type="Pfam" id="PF00296">
    <property type="entry name" value="Bac_luciferase"/>
    <property type="match status" value="1"/>
</dbReference>
<keyword evidence="2" id="KW-0288">FMN</keyword>
<sequence>MRAGYQVGHVVLRDTVDHQQQWQNHLSQFRAARDAGFDAYCFGHHFLIDPFQHFQPWTVLARMAAEPGNMTLATSVLLLPLLNPVEVAEQAATLDHISEGRFVLGIGLGYRVEECEAFGIKMSERGGRITESMQLIRRLWTEDEVTHHGKYYQVTGAKPTARPYQQPGPKVWQAAMSDPAIRRVGRSGDILYVGPAQGNETIRKQIDLYHETLEKSGYEQPGDMVIVREFFCAGTHEEAIRKARVGFETKYKVYAEQGLHGSDDELARKVTGDLETLMDETFVLGSPEECLEQIEEYKDMGFTDVIIRLFYPQMSQAEALDHISLVGEEVIPEMHRL</sequence>
<dbReference type="EC" id="1.14.-.-" evidence="6"/>
<dbReference type="InterPro" id="IPR050172">
    <property type="entry name" value="SsuD_RutA_monooxygenase"/>
</dbReference>
<dbReference type="SUPFAM" id="SSF51679">
    <property type="entry name" value="Bacterial luciferase-like"/>
    <property type="match status" value="1"/>
</dbReference>
<dbReference type="Gene3D" id="3.20.20.30">
    <property type="entry name" value="Luciferase-like domain"/>
    <property type="match status" value="1"/>
</dbReference>
<accession>A0A170QBG9</accession>
<dbReference type="GO" id="GO:0008726">
    <property type="term" value="F:alkanesulfonate monooxygenase activity"/>
    <property type="evidence" value="ECO:0007669"/>
    <property type="project" value="TreeGrafter"/>
</dbReference>
<proteinExistence type="predicted"/>
<evidence type="ECO:0000259" key="5">
    <source>
        <dbReference type="Pfam" id="PF00296"/>
    </source>
</evidence>
<dbReference type="PANTHER" id="PTHR42847:SF4">
    <property type="entry name" value="ALKANESULFONATE MONOOXYGENASE-RELATED"/>
    <property type="match status" value="1"/>
</dbReference>
<dbReference type="InterPro" id="IPR036661">
    <property type="entry name" value="Luciferase-like_sf"/>
</dbReference>